<keyword evidence="1" id="KW-0472">Membrane</keyword>
<organism evidence="2 3">
    <name type="scientific">Paraflavitalea soli</name>
    <dbReference type="NCBI Taxonomy" id="2315862"/>
    <lineage>
        <taxon>Bacteria</taxon>
        <taxon>Pseudomonadati</taxon>
        <taxon>Bacteroidota</taxon>
        <taxon>Chitinophagia</taxon>
        <taxon>Chitinophagales</taxon>
        <taxon>Chitinophagaceae</taxon>
        <taxon>Paraflavitalea</taxon>
    </lineage>
</organism>
<dbReference type="AlphaFoldDB" id="A0A3B7MHV6"/>
<evidence type="ECO:0000256" key="1">
    <source>
        <dbReference type="SAM" id="Phobius"/>
    </source>
</evidence>
<name>A0A3B7MHV6_9BACT</name>
<sequence length="116" mass="12837">MEMFDFIPAIVKTLMGISLGGLFLSMLFVDKIKLNGKEKGGRNIVITLCISLVATLVFSMLTIFLLYENVSDSLSSELMPVEAIVCAFLAILSFMPVLVALFKISLLLMRRKQKTA</sequence>
<evidence type="ECO:0000313" key="3">
    <source>
        <dbReference type="Proteomes" id="UP000263900"/>
    </source>
</evidence>
<gene>
    <name evidence="2" type="ORF">D3H65_02375</name>
</gene>
<proteinExistence type="predicted"/>
<protein>
    <submittedName>
        <fullName evidence="2">Uncharacterized protein</fullName>
    </submittedName>
</protein>
<keyword evidence="3" id="KW-1185">Reference proteome</keyword>
<reference evidence="2 3" key="1">
    <citation type="submission" date="2018-09" db="EMBL/GenBank/DDBJ databases">
        <title>Genome sequencing of strain 6GH32-13.</title>
        <authorList>
            <person name="Weon H.-Y."/>
            <person name="Heo J."/>
            <person name="Kwon S.-W."/>
        </authorList>
    </citation>
    <scope>NUCLEOTIDE SEQUENCE [LARGE SCALE GENOMIC DNA]</scope>
    <source>
        <strain evidence="2 3">5GH32-13</strain>
    </source>
</reference>
<dbReference type="RefSeq" id="WP_119048721.1">
    <property type="nucleotide sequence ID" value="NZ_CP032157.1"/>
</dbReference>
<keyword evidence="1" id="KW-0812">Transmembrane</keyword>
<dbReference type="Proteomes" id="UP000263900">
    <property type="component" value="Chromosome"/>
</dbReference>
<accession>A0A3B7MHV6</accession>
<feature type="transmembrane region" description="Helical" evidence="1">
    <location>
        <begin position="6"/>
        <end position="29"/>
    </location>
</feature>
<dbReference type="KEGG" id="pseg:D3H65_02375"/>
<keyword evidence="1" id="KW-1133">Transmembrane helix</keyword>
<feature type="transmembrane region" description="Helical" evidence="1">
    <location>
        <begin position="79"/>
        <end position="102"/>
    </location>
</feature>
<evidence type="ECO:0000313" key="2">
    <source>
        <dbReference type="EMBL" id="AXY72883.1"/>
    </source>
</evidence>
<feature type="transmembrane region" description="Helical" evidence="1">
    <location>
        <begin position="41"/>
        <end position="67"/>
    </location>
</feature>
<dbReference type="EMBL" id="CP032157">
    <property type="protein sequence ID" value="AXY72883.1"/>
    <property type="molecule type" value="Genomic_DNA"/>
</dbReference>